<name>A0AAE0C4G8_9CHLO</name>
<dbReference type="PANTHER" id="PTHR21262:SF0">
    <property type="entry name" value="GTP DIPHOSPHOKINASE RSH3, CHLOROPLASTIC-RELATED"/>
    <property type="match status" value="1"/>
</dbReference>
<dbReference type="Pfam" id="PF13328">
    <property type="entry name" value="HD_4"/>
    <property type="match status" value="1"/>
</dbReference>
<gene>
    <name evidence="3" type="ORF">CYMTET_42936</name>
</gene>
<evidence type="ECO:0000259" key="2">
    <source>
        <dbReference type="SMART" id="SM00954"/>
    </source>
</evidence>
<organism evidence="3 4">
    <name type="scientific">Cymbomonas tetramitiformis</name>
    <dbReference type="NCBI Taxonomy" id="36881"/>
    <lineage>
        <taxon>Eukaryota</taxon>
        <taxon>Viridiplantae</taxon>
        <taxon>Chlorophyta</taxon>
        <taxon>Pyramimonadophyceae</taxon>
        <taxon>Pyramimonadales</taxon>
        <taxon>Pyramimonadaceae</taxon>
        <taxon>Cymbomonas</taxon>
    </lineage>
</organism>
<dbReference type="SUPFAM" id="SSF81301">
    <property type="entry name" value="Nucleotidyltransferase"/>
    <property type="match status" value="1"/>
</dbReference>
<dbReference type="SUPFAM" id="SSF109604">
    <property type="entry name" value="HD-domain/PDEase-like"/>
    <property type="match status" value="1"/>
</dbReference>
<sequence length="491" mass="55157">MGPSVVAAGVLHECLDRSMMTEEQLTTLISADVVELVVGVSKMSRVSELCREKNIAYQEVEIEKLRTMILAMEDARVVVIKMCDRLMSLRRLDSFPAEMRAQFCEETMEIFVPLASRLGLWKLKSELEDTYFKVTNPAEHDRLLTKVATSTRPERIIPHISKLQAALHETGVEASDLTGRPKNLYGIHKKMVKKGKTIDEVYDLRAMRVIVSDTKACYRALEAVNSLWQPLEGRTKDYIKNAKANGYQSLHTVVTGDDGLPFEIQIRTAEMHKVAEYGVAAHWRYKESLDVSGAFHDAQIAWARFVLSWTSELNDHKCRAEGSAKATTSARCLCPFPHHHSHCPHGRLEEEPHPPAAREDGPIFVLLVDGTNIEVKELPAGSTKRDLLELSTSGRLSSRASLIVNQEEESLDTPLNMGDLVEVVHSLEFEFEKPLEKPRENCFDFWESQGVGSTDFFGGFDLPTSEYADFEHLDTSPAGIAKARARLSRVF</sequence>
<feature type="domain" description="RelA/SpoT" evidence="2">
    <location>
        <begin position="179"/>
        <end position="289"/>
    </location>
</feature>
<dbReference type="CDD" id="cd05399">
    <property type="entry name" value="NT_Rel-Spo_like"/>
    <property type="match status" value="1"/>
</dbReference>
<comment type="caution">
    <text evidence="3">The sequence shown here is derived from an EMBL/GenBank/DDBJ whole genome shotgun (WGS) entry which is preliminary data.</text>
</comment>
<evidence type="ECO:0000313" key="3">
    <source>
        <dbReference type="EMBL" id="KAK3247564.1"/>
    </source>
</evidence>
<dbReference type="GO" id="GO:0009507">
    <property type="term" value="C:chloroplast"/>
    <property type="evidence" value="ECO:0007669"/>
    <property type="project" value="TreeGrafter"/>
</dbReference>
<keyword evidence="4" id="KW-1185">Reference proteome</keyword>
<evidence type="ECO:0000256" key="1">
    <source>
        <dbReference type="ARBA" id="ARBA00007476"/>
    </source>
</evidence>
<dbReference type="Proteomes" id="UP001190700">
    <property type="component" value="Unassembled WGS sequence"/>
</dbReference>
<dbReference type="InterPro" id="IPR043519">
    <property type="entry name" value="NT_sf"/>
</dbReference>
<dbReference type="AlphaFoldDB" id="A0AAE0C4G8"/>
<dbReference type="GO" id="GO:0015969">
    <property type="term" value="P:guanosine tetraphosphate metabolic process"/>
    <property type="evidence" value="ECO:0007669"/>
    <property type="project" value="InterPro"/>
</dbReference>
<dbReference type="Gene3D" id="1.10.3210.10">
    <property type="entry name" value="Hypothetical protein af1432"/>
    <property type="match status" value="1"/>
</dbReference>
<dbReference type="InterPro" id="IPR007685">
    <property type="entry name" value="RelA_SpoT"/>
</dbReference>
<evidence type="ECO:0000313" key="4">
    <source>
        <dbReference type="Proteomes" id="UP001190700"/>
    </source>
</evidence>
<comment type="similarity">
    <text evidence="1">Belongs to the RelA/SpoT family.</text>
</comment>
<dbReference type="Pfam" id="PF04607">
    <property type="entry name" value="RelA_SpoT"/>
    <property type="match status" value="1"/>
</dbReference>
<dbReference type="SMART" id="SM00954">
    <property type="entry name" value="RelA_SpoT"/>
    <property type="match status" value="1"/>
</dbReference>
<accession>A0AAE0C4G8</accession>
<dbReference type="PANTHER" id="PTHR21262">
    <property type="entry name" value="GUANOSINE-3',5'-BIS DIPHOSPHATE 3'-PYROPHOSPHOHYDROLASE"/>
    <property type="match status" value="1"/>
</dbReference>
<dbReference type="EMBL" id="LGRX02028850">
    <property type="protein sequence ID" value="KAK3247564.1"/>
    <property type="molecule type" value="Genomic_DNA"/>
</dbReference>
<dbReference type="FunFam" id="3.30.460.10:FF:000001">
    <property type="entry name" value="GTP pyrophosphokinase RelA"/>
    <property type="match status" value="1"/>
</dbReference>
<protein>
    <recommendedName>
        <fullName evidence="2">RelA/SpoT domain-containing protein</fullName>
    </recommendedName>
</protein>
<proteinExistence type="inferred from homology"/>
<dbReference type="Gene3D" id="3.30.460.10">
    <property type="entry name" value="Beta Polymerase, domain 2"/>
    <property type="match status" value="1"/>
</dbReference>
<reference evidence="3 4" key="1">
    <citation type="journal article" date="2015" name="Genome Biol. Evol.">
        <title>Comparative Genomics of a Bacterivorous Green Alga Reveals Evolutionary Causalities and Consequences of Phago-Mixotrophic Mode of Nutrition.</title>
        <authorList>
            <person name="Burns J.A."/>
            <person name="Paasch A."/>
            <person name="Narechania A."/>
            <person name="Kim E."/>
        </authorList>
    </citation>
    <scope>NUCLEOTIDE SEQUENCE [LARGE SCALE GENOMIC DNA]</scope>
    <source>
        <strain evidence="3 4">PLY_AMNH</strain>
    </source>
</reference>